<dbReference type="AlphaFoldDB" id="Z9JXG3"/>
<gene>
    <name evidence="3" type="ORF">BF93_12405</name>
</gene>
<proteinExistence type="predicted"/>
<feature type="region of interest" description="Disordered" evidence="1">
    <location>
        <begin position="175"/>
        <end position="203"/>
    </location>
</feature>
<comment type="caution">
    <text evidence="3">The sequence shown here is derived from an EMBL/GenBank/DDBJ whole genome shotgun (WGS) entry which is preliminary data.</text>
</comment>
<accession>Z9JXG3</accession>
<evidence type="ECO:0000256" key="2">
    <source>
        <dbReference type="SAM" id="Phobius"/>
    </source>
</evidence>
<keyword evidence="4" id="KW-1185">Reference proteome</keyword>
<dbReference type="PATRIC" id="fig|396014.3.peg.989"/>
<dbReference type="EMBL" id="JDYK01000003">
    <property type="protein sequence ID" value="EWS82486.1"/>
    <property type="molecule type" value="Genomic_DNA"/>
</dbReference>
<evidence type="ECO:0000256" key="1">
    <source>
        <dbReference type="SAM" id="MobiDB-lite"/>
    </source>
</evidence>
<evidence type="ECO:0000313" key="4">
    <source>
        <dbReference type="Proteomes" id="UP000023067"/>
    </source>
</evidence>
<protein>
    <submittedName>
        <fullName evidence="3">Uncharacterized protein</fullName>
    </submittedName>
</protein>
<organism evidence="3 4">
    <name type="scientific">Brachybacterium phenoliresistens</name>
    <dbReference type="NCBI Taxonomy" id="396014"/>
    <lineage>
        <taxon>Bacteria</taxon>
        <taxon>Bacillati</taxon>
        <taxon>Actinomycetota</taxon>
        <taxon>Actinomycetes</taxon>
        <taxon>Micrococcales</taxon>
        <taxon>Dermabacteraceae</taxon>
        <taxon>Brachybacterium</taxon>
    </lineage>
</organism>
<dbReference type="HOGENOM" id="CLU_1346767_0_0_11"/>
<feature type="transmembrane region" description="Helical" evidence="2">
    <location>
        <begin position="66"/>
        <end position="90"/>
    </location>
</feature>
<feature type="transmembrane region" description="Helical" evidence="2">
    <location>
        <begin position="149"/>
        <end position="169"/>
    </location>
</feature>
<reference evidence="3 4" key="1">
    <citation type="submission" date="2014-02" db="EMBL/GenBank/DDBJ databases">
        <title>Genome sequence of Brachybacterium phenoliresistens strain W13A50.</title>
        <authorList>
            <person name="Wang X."/>
        </authorList>
    </citation>
    <scope>NUCLEOTIDE SEQUENCE [LARGE SCALE GENOMIC DNA]</scope>
    <source>
        <strain evidence="3 4">W13A50</strain>
    </source>
</reference>
<dbReference type="Proteomes" id="UP000023067">
    <property type="component" value="Unassembled WGS sequence"/>
</dbReference>
<sequence>MRLSCRERTKGSAMGMRSGGSWVRRPAVALFVGFLRVASTRAAAVLLEVAVVRPSLATGQTVIAVQLLVAALEIVGLLLGILVPVWALLCVGAAGRRFSVNLVAFLLVMAGAMSAGGIKHILDRLHPTSLERIPFGQGWSYIAFTDPQVPLIASLVLLVVYLGGAALWWRPATSTGSDTGPGPARGATEDHPAPSSRTTPGAA</sequence>
<keyword evidence="2" id="KW-0812">Transmembrane</keyword>
<evidence type="ECO:0000313" key="3">
    <source>
        <dbReference type="EMBL" id="EWS82486.1"/>
    </source>
</evidence>
<keyword evidence="2" id="KW-0472">Membrane</keyword>
<name>Z9JXG3_9MICO</name>
<feature type="transmembrane region" description="Helical" evidence="2">
    <location>
        <begin position="102"/>
        <end position="122"/>
    </location>
</feature>
<keyword evidence="2" id="KW-1133">Transmembrane helix</keyword>